<dbReference type="Proteomes" id="UP000287519">
    <property type="component" value="Unassembled WGS sequence"/>
</dbReference>
<comment type="caution">
    <text evidence="1">The sequence shown here is derived from an EMBL/GenBank/DDBJ whole genome shotgun (WGS) entry which is preliminary data.</text>
</comment>
<reference evidence="1 2" key="1">
    <citation type="submission" date="2018-11" db="EMBL/GenBank/DDBJ databases">
        <title>Microbial catabolism of amino acid.</title>
        <authorList>
            <person name="Hibi M."/>
            <person name="Ogawa J."/>
        </authorList>
    </citation>
    <scope>NUCLEOTIDE SEQUENCE [LARGE SCALE GENOMIC DNA]</scope>
    <source>
        <strain evidence="1 2">C31-06</strain>
    </source>
</reference>
<organism evidence="1 2">
    <name type="scientific">Rhodococcus wratislaviensis</name>
    <name type="common">Tsukamurella wratislaviensis</name>
    <dbReference type="NCBI Taxonomy" id="44752"/>
    <lineage>
        <taxon>Bacteria</taxon>
        <taxon>Bacillati</taxon>
        <taxon>Actinomycetota</taxon>
        <taxon>Actinomycetes</taxon>
        <taxon>Mycobacteriales</taxon>
        <taxon>Nocardiaceae</taxon>
        <taxon>Rhodococcus</taxon>
    </lineage>
</organism>
<sequence>MGIWRGVNAPEGACVHVEVDVADAVAWHTIERTAPGTPVLATHADGVTTVRGRLVDLSTDGVLVLDLSPGIILIDTTGRPPPLRRDQFLELVVTAIALHPTGY</sequence>
<keyword evidence="2" id="KW-1185">Reference proteome</keyword>
<proteinExistence type="predicted"/>
<protein>
    <submittedName>
        <fullName evidence="1">Uncharacterized protein</fullName>
    </submittedName>
</protein>
<accession>A0A402C3S5</accession>
<evidence type="ECO:0000313" key="2">
    <source>
        <dbReference type="Proteomes" id="UP000287519"/>
    </source>
</evidence>
<dbReference type="EMBL" id="BHYM01000017">
    <property type="protein sequence ID" value="GCE38227.1"/>
    <property type="molecule type" value="Genomic_DNA"/>
</dbReference>
<dbReference type="AlphaFoldDB" id="A0A402C3S5"/>
<name>A0A402C3S5_RHOWR</name>
<gene>
    <name evidence="1" type="ORF">Rhow_001266</name>
</gene>
<evidence type="ECO:0000313" key="1">
    <source>
        <dbReference type="EMBL" id="GCE38227.1"/>
    </source>
</evidence>